<feature type="binding site" evidence="4">
    <location>
        <position position="197"/>
    </location>
    <ligand>
        <name>1D-myo-inositol 2-(L-cysteinylamino)-2-deoxy-alpha-D-glucopyranoside</name>
        <dbReference type="ChEBI" id="CHEBI:58887"/>
    </ligand>
</feature>
<dbReference type="HAMAP" id="MF_01698">
    <property type="entry name" value="MshD"/>
    <property type="match status" value="1"/>
</dbReference>
<feature type="binding site" evidence="4">
    <location>
        <position position="205"/>
    </location>
    <ligand>
        <name>1D-myo-inositol 2-(L-cysteinylamino)-2-deoxy-alpha-D-glucopyranoside</name>
        <dbReference type="ChEBI" id="CHEBI:58887"/>
    </ligand>
</feature>
<evidence type="ECO:0000313" key="6">
    <source>
        <dbReference type="EMBL" id="MFD1946477.1"/>
    </source>
</evidence>
<keyword evidence="3 4" id="KW-0012">Acyltransferase</keyword>
<comment type="function">
    <text evidence="4">Catalyzes the transfer of acetyl from acetyl-CoA to desacetylmycothiol (Cys-GlcN-Ins) to form mycothiol.</text>
</comment>
<dbReference type="Proteomes" id="UP001597351">
    <property type="component" value="Unassembled WGS sequence"/>
</dbReference>
<dbReference type="CDD" id="cd04301">
    <property type="entry name" value="NAT_SF"/>
    <property type="match status" value="1"/>
</dbReference>
<evidence type="ECO:0000259" key="5">
    <source>
        <dbReference type="PROSITE" id="PS51186"/>
    </source>
</evidence>
<dbReference type="RefSeq" id="WP_343916664.1">
    <property type="nucleotide sequence ID" value="NZ_BAAAJT010000002.1"/>
</dbReference>
<protein>
    <recommendedName>
        <fullName evidence="4">Mycothiol acetyltransferase</fullName>
        <shortName evidence="4">MSH acetyltransferase</shortName>
        <ecNumber evidence="4">2.3.1.189</ecNumber>
    </recommendedName>
    <alternativeName>
        <fullName evidence="4">Mycothiol synthase</fullName>
    </alternativeName>
</protein>
<accession>A0ABW4TLR2</accession>
<feature type="binding site" evidence="4">
    <location>
        <begin position="216"/>
        <end position="222"/>
    </location>
    <ligand>
        <name>acetyl-CoA</name>
        <dbReference type="ChEBI" id="CHEBI:57288"/>
        <label>2</label>
    </ligand>
</feature>
<dbReference type="InterPro" id="IPR050832">
    <property type="entry name" value="Bact_Acetyltransf"/>
</dbReference>
<comment type="caution">
    <text evidence="6">The sequence shown here is derived from an EMBL/GenBank/DDBJ whole genome shotgun (WGS) entry which is preliminary data.</text>
</comment>
<comment type="similarity">
    <text evidence="4">Belongs to the acetyltransferase family. MshD subfamily.</text>
</comment>
<dbReference type="NCBIfam" id="TIGR03448">
    <property type="entry name" value="mycothiol_MshD"/>
    <property type="match status" value="1"/>
</dbReference>
<dbReference type="PROSITE" id="PS51186">
    <property type="entry name" value="GNAT"/>
    <property type="match status" value="2"/>
</dbReference>
<sequence length="274" mass="29503">MDADRLRQIADVAADSEAADGAAPIDEATWLALRNRPDDVAWWVTDEGFALVIGGDLSLAVRPSARERGVAGSLLADALAAYDGSLRAWSHADHPGAAKLAARHGFDRVRELWVMRRPGSKPTGPVALPEGVNIRSFHPKDEAELLRVNSESFHSHPEQGQMSASDFAERTGEPWFDPSGLLVAMRGGHMLGFHWTKQHSAALGEVYVVGVAPEAQGMGLGKALTRAGLDHLAGRGVSEVELYVESDNAAAIHVYDGLGFTHDDRDTHVMYARS</sequence>
<feature type="domain" description="N-acetyltransferase" evidence="5">
    <location>
        <begin position="1"/>
        <end position="135"/>
    </location>
</feature>
<evidence type="ECO:0000256" key="2">
    <source>
        <dbReference type="ARBA" id="ARBA00022737"/>
    </source>
</evidence>
<dbReference type="PANTHER" id="PTHR43877">
    <property type="entry name" value="AMINOALKYLPHOSPHONATE N-ACETYLTRANSFERASE-RELATED-RELATED"/>
    <property type="match status" value="1"/>
</dbReference>
<feature type="binding site" evidence="4">
    <location>
        <begin position="59"/>
        <end position="61"/>
    </location>
    <ligand>
        <name>acetyl-CoA</name>
        <dbReference type="ChEBI" id="CHEBI:57288"/>
        <label>1</label>
    </ligand>
</feature>
<feature type="domain" description="N-acetyltransferase" evidence="5">
    <location>
        <begin position="132"/>
        <end position="274"/>
    </location>
</feature>
<dbReference type="InterPro" id="IPR000182">
    <property type="entry name" value="GNAT_dom"/>
</dbReference>
<dbReference type="EMBL" id="JBHUGD010000003">
    <property type="protein sequence ID" value="MFD1946477.1"/>
    <property type="molecule type" value="Genomic_DNA"/>
</dbReference>
<comment type="subunit">
    <text evidence="4">Monomer.</text>
</comment>
<feature type="binding site" evidence="4">
    <location>
        <position position="158"/>
    </location>
    <ligand>
        <name>1D-myo-inositol 2-(L-cysteinylamino)-2-deoxy-alpha-D-glucopyranoside</name>
        <dbReference type="ChEBI" id="CHEBI:58887"/>
    </ligand>
</feature>
<feature type="binding site" evidence="4">
    <location>
        <position position="243"/>
    </location>
    <ligand>
        <name>1D-myo-inositol 2-(L-cysteinylamino)-2-deoxy-alpha-D-glucopyranoside</name>
        <dbReference type="ChEBI" id="CHEBI:58887"/>
    </ligand>
</feature>
<dbReference type="EC" id="2.3.1.189" evidence="4"/>
<dbReference type="SUPFAM" id="SSF55729">
    <property type="entry name" value="Acyl-CoA N-acyltransferases (Nat)"/>
    <property type="match status" value="1"/>
</dbReference>
<organism evidence="6 7">
    <name type="scientific">Nocardioides aestuarii</name>
    <dbReference type="NCBI Taxonomy" id="252231"/>
    <lineage>
        <taxon>Bacteria</taxon>
        <taxon>Bacillati</taxon>
        <taxon>Actinomycetota</taxon>
        <taxon>Actinomycetes</taxon>
        <taxon>Propionibacteriales</taxon>
        <taxon>Nocardioidaceae</taxon>
        <taxon>Nocardioides</taxon>
    </lineage>
</organism>
<evidence type="ECO:0000256" key="3">
    <source>
        <dbReference type="ARBA" id="ARBA00023315"/>
    </source>
</evidence>
<dbReference type="InterPro" id="IPR017813">
    <property type="entry name" value="Mycothiol_AcTrfase"/>
</dbReference>
<comment type="catalytic activity">
    <reaction evidence="4">
        <text>1D-myo-inositol 2-(L-cysteinylamino)-2-deoxy-alpha-D-glucopyranoside + acetyl-CoA = mycothiol + CoA + H(+)</text>
        <dbReference type="Rhea" id="RHEA:26172"/>
        <dbReference type="ChEBI" id="CHEBI:15378"/>
        <dbReference type="ChEBI" id="CHEBI:16768"/>
        <dbReference type="ChEBI" id="CHEBI:57287"/>
        <dbReference type="ChEBI" id="CHEBI:57288"/>
        <dbReference type="ChEBI" id="CHEBI:58887"/>
        <dbReference type="EC" id="2.3.1.189"/>
    </reaction>
</comment>
<keyword evidence="2 4" id="KW-0677">Repeat</keyword>
<name>A0ABW4TLR2_9ACTN</name>
<reference evidence="7" key="1">
    <citation type="journal article" date="2019" name="Int. J. Syst. Evol. Microbiol.">
        <title>The Global Catalogue of Microorganisms (GCM) 10K type strain sequencing project: providing services to taxonomists for standard genome sequencing and annotation.</title>
        <authorList>
            <consortium name="The Broad Institute Genomics Platform"/>
            <consortium name="The Broad Institute Genome Sequencing Center for Infectious Disease"/>
            <person name="Wu L."/>
            <person name="Ma J."/>
        </authorList>
    </citation>
    <scope>NUCLEOTIDE SEQUENCE [LARGE SCALE GENOMIC DNA]</scope>
    <source>
        <strain evidence="7">CGMCC 1.12477</strain>
    </source>
</reference>
<evidence type="ECO:0000256" key="4">
    <source>
        <dbReference type="HAMAP-Rule" id="MF_01698"/>
    </source>
</evidence>
<evidence type="ECO:0000313" key="7">
    <source>
        <dbReference type="Proteomes" id="UP001597351"/>
    </source>
</evidence>
<gene>
    <name evidence="4 6" type="primary">mshD</name>
    <name evidence="6" type="ORF">ACFSDE_06705</name>
</gene>
<comment type="caution">
    <text evidence="4">Lacks conserved residue(s) required for the propagation of feature annotation.</text>
</comment>
<dbReference type="Pfam" id="PF00583">
    <property type="entry name" value="Acetyltransf_1"/>
    <property type="match status" value="1"/>
</dbReference>
<dbReference type="GO" id="GO:0035447">
    <property type="term" value="F:mycothiol synthase activity"/>
    <property type="evidence" value="ECO:0007669"/>
    <property type="project" value="UniProtKB-EC"/>
</dbReference>
<dbReference type="PIRSF" id="PIRSF021524">
    <property type="entry name" value="MSH_acetyltransferase"/>
    <property type="match status" value="1"/>
</dbReference>
<dbReference type="InterPro" id="IPR016181">
    <property type="entry name" value="Acyl_CoA_acyltransferase"/>
</dbReference>
<keyword evidence="7" id="KW-1185">Reference proteome</keyword>
<proteinExistence type="inferred from homology"/>
<feature type="binding site" evidence="4">
    <location>
        <begin position="209"/>
        <end position="211"/>
    </location>
    <ligand>
        <name>acetyl-CoA</name>
        <dbReference type="ChEBI" id="CHEBI:57288"/>
        <label>2</label>
    </ligand>
</feature>
<feature type="binding site" evidence="4">
    <location>
        <position position="27"/>
    </location>
    <ligand>
        <name>1D-myo-inositol 2-(L-cysteinylamino)-2-deoxy-alpha-D-glucopyranoside</name>
        <dbReference type="ChEBI" id="CHEBI:58887"/>
    </ligand>
</feature>
<evidence type="ECO:0000256" key="1">
    <source>
        <dbReference type="ARBA" id="ARBA00022679"/>
    </source>
</evidence>
<feature type="binding site" evidence="4">
    <location>
        <begin position="248"/>
        <end position="253"/>
    </location>
    <ligand>
        <name>acetyl-CoA</name>
        <dbReference type="ChEBI" id="CHEBI:57288"/>
        <label>2</label>
    </ligand>
</feature>
<keyword evidence="1 4" id="KW-0808">Transferase</keyword>
<dbReference type="Gene3D" id="3.40.630.30">
    <property type="match status" value="1"/>
</dbReference>